<dbReference type="GO" id="GO:0015846">
    <property type="term" value="P:polyamine transport"/>
    <property type="evidence" value="ECO:0007669"/>
    <property type="project" value="InterPro"/>
</dbReference>
<keyword evidence="2" id="KW-0813">Transport</keyword>
<evidence type="ECO:0000256" key="2">
    <source>
        <dbReference type="ARBA" id="ARBA00022448"/>
    </source>
</evidence>
<evidence type="ECO:0000256" key="4">
    <source>
        <dbReference type="ARBA" id="ARBA00022764"/>
    </source>
</evidence>
<dbReference type="PIRSF" id="PIRSF019574">
    <property type="entry name" value="Periplasmic_polyamine_BP"/>
    <property type="match status" value="1"/>
</dbReference>
<evidence type="ECO:0000313" key="6">
    <source>
        <dbReference type="EMBL" id="KYG70165.1"/>
    </source>
</evidence>
<name>A0A150WUJ5_BDEBC</name>
<feature type="binding site" evidence="5">
    <location>
        <position position="83"/>
    </location>
    <ligand>
        <name>spermidine</name>
        <dbReference type="ChEBI" id="CHEBI:57834"/>
    </ligand>
</feature>
<comment type="subcellular location">
    <subcellularLocation>
        <location evidence="1">Periplasm</location>
    </subcellularLocation>
</comment>
<accession>A0A150WUJ5</accession>
<feature type="binding site" evidence="5">
    <location>
        <begin position="166"/>
        <end position="169"/>
    </location>
    <ligand>
        <name>spermidine</name>
        <dbReference type="ChEBI" id="CHEBI:57834"/>
    </ligand>
</feature>
<dbReference type="InterPro" id="IPR006059">
    <property type="entry name" value="SBP"/>
</dbReference>
<dbReference type="PANTHER" id="PTHR30222:SF17">
    <property type="entry name" value="SPERMIDINE_PUTRESCINE-BINDING PERIPLASMIC PROTEIN"/>
    <property type="match status" value="1"/>
</dbReference>
<dbReference type="AlphaFoldDB" id="A0A150WUJ5"/>
<dbReference type="InterPro" id="IPR001188">
    <property type="entry name" value="Sperm_putr-bd"/>
</dbReference>
<dbReference type="PANTHER" id="PTHR30222">
    <property type="entry name" value="SPERMIDINE/PUTRESCINE-BINDING PERIPLASMIC PROTEIN"/>
    <property type="match status" value="1"/>
</dbReference>
<dbReference type="Pfam" id="PF13416">
    <property type="entry name" value="SBP_bac_8"/>
    <property type="match status" value="1"/>
</dbReference>
<dbReference type="GO" id="GO:0019808">
    <property type="term" value="F:polyamine binding"/>
    <property type="evidence" value="ECO:0007669"/>
    <property type="project" value="InterPro"/>
</dbReference>
<dbReference type="EMBL" id="LUKF01000003">
    <property type="protein sequence ID" value="KYG70165.1"/>
    <property type="molecule type" value="Genomic_DNA"/>
</dbReference>
<dbReference type="Proteomes" id="UP000075391">
    <property type="component" value="Unassembled WGS sequence"/>
</dbReference>
<protein>
    <submittedName>
        <fullName evidence="6">Uncharacterized protein</fullName>
    </submittedName>
</protein>
<dbReference type="GO" id="GO:0042597">
    <property type="term" value="C:periplasmic space"/>
    <property type="evidence" value="ECO:0007669"/>
    <property type="project" value="UniProtKB-SubCell"/>
</dbReference>
<dbReference type="SUPFAM" id="SSF53850">
    <property type="entry name" value="Periplasmic binding protein-like II"/>
    <property type="match status" value="1"/>
</dbReference>
<dbReference type="PRINTS" id="PR00909">
    <property type="entry name" value="SPERMDNBNDNG"/>
</dbReference>
<sequence>MLIAISVLSALLAGCTKKEAKDTSAKVVNLSIWGNYLSPEMQAQFEQQTGIKINISNYSSNEELLAKMQMGSSGIDVAVPSDYMVDIMRKMNLLEPLKAELLPNKSLISEQFLKQDFDPKNEFSVPYIWTTVGIAVNRELYKGPMNSWKDLLTNNQLKGKMALLDDVRETMGAALKLHGFSVNTTDPAQIAKAKATLLETKKNVKMFSSDTIDILGNKEVAAAQAYSSDALQAAARAPGKIEYIIPSEGATVAIDNLVIAKGAKHLEAAHKLIDFLLSHEAEINKVKTILGGPVLSKTQSELPKELQNNEALFPKASTLKNLERIQDLGEKNKLFEDAWTEIKTQ</sequence>
<keyword evidence="4" id="KW-0574">Periplasm</keyword>
<keyword evidence="3" id="KW-0732">Signal</keyword>
<organism evidence="6 7">
    <name type="scientific">Bdellovibrio bacteriovorus</name>
    <dbReference type="NCBI Taxonomy" id="959"/>
    <lineage>
        <taxon>Bacteria</taxon>
        <taxon>Pseudomonadati</taxon>
        <taxon>Bdellovibrionota</taxon>
        <taxon>Bdellovibrionia</taxon>
        <taxon>Bdellovibrionales</taxon>
        <taxon>Pseudobdellovibrionaceae</taxon>
        <taxon>Bdellovibrio</taxon>
    </lineage>
</organism>
<proteinExistence type="predicted"/>
<comment type="caution">
    <text evidence="6">The sequence shown here is derived from an EMBL/GenBank/DDBJ whole genome shotgun (WGS) entry which is preliminary data.</text>
</comment>
<gene>
    <name evidence="6" type="ORF">AZI85_14910</name>
</gene>
<evidence type="ECO:0000256" key="1">
    <source>
        <dbReference type="ARBA" id="ARBA00004418"/>
    </source>
</evidence>
<dbReference type="Gene3D" id="3.40.190.10">
    <property type="entry name" value="Periplasmic binding protein-like II"/>
    <property type="match status" value="2"/>
</dbReference>
<evidence type="ECO:0000313" key="7">
    <source>
        <dbReference type="Proteomes" id="UP000075391"/>
    </source>
</evidence>
<evidence type="ECO:0000256" key="3">
    <source>
        <dbReference type="ARBA" id="ARBA00022729"/>
    </source>
</evidence>
<reference evidence="6 7" key="1">
    <citation type="submission" date="2016-03" db="EMBL/GenBank/DDBJ databases">
        <authorList>
            <person name="Ploux O."/>
        </authorList>
    </citation>
    <scope>NUCLEOTIDE SEQUENCE [LARGE SCALE GENOMIC DNA]</scope>
    <source>
        <strain evidence="6 7">BER2</strain>
    </source>
</reference>
<evidence type="ECO:0000256" key="5">
    <source>
        <dbReference type="PIRSR" id="PIRSR019574-1"/>
    </source>
</evidence>
<dbReference type="CDD" id="cd13590">
    <property type="entry name" value="PBP2_PotD_PotF_like"/>
    <property type="match status" value="1"/>
</dbReference>